<name>A0A9Q9EIX9_9PEZI</name>
<protein>
    <submittedName>
        <fullName evidence="1">Sigma-54 interaction domain, ATP-binding site 1</fullName>
    </submittedName>
</protein>
<keyword evidence="1" id="KW-0547">Nucleotide-binding</keyword>
<dbReference type="SUPFAM" id="SSF52540">
    <property type="entry name" value="P-loop containing nucleoside triphosphate hydrolases"/>
    <property type="match status" value="1"/>
</dbReference>
<evidence type="ECO:0000313" key="2">
    <source>
        <dbReference type="Proteomes" id="UP001056384"/>
    </source>
</evidence>
<dbReference type="AlphaFoldDB" id="A0A9Q9EIX9"/>
<dbReference type="EMBL" id="CP099420">
    <property type="protein sequence ID" value="USW51584.1"/>
    <property type="molecule type" value="Genomic_DNA"/>
</dbReference>
<dbReference type="InterPro" id="IPR027417">
    <property type="entry name" value="P-loop_NTPase"/>
</dbReference>
<dbReference type="InterPro" id="IPR025662">
    <property type="entry name" value="Sigma_54_int_dom_ATP-bd_1"/>
</dbReference>
<gene>
    <name evidence="1" type="ORF">Slin15195_G049030</name>
</gene>
<dbReference type="Proteomes" id="UP001056384">
    <property type="component" value="Chromosome 3"/>
</dbReference>
<accession>A0A9Q9EIX9</accession>
<reference evidence="1" key="1">
    <citation type="submission" date="2022-06" db="EMBL/GenBank/DDBJ databases">
        <title>Complete genome sequences of two strains of the flax pathogen Septoria linicola.</title>
        <authorList>
            <person name="Lapalu N."/>
            <person name="Simon A."/>
            <person name="Demenou B."/>
            <person name="Paumier D."/>
            <person name="Guillot M.-P."/>
            <person name="Gout L."/>
            <person name="Valade R."/>
        </authorList>
    </citation>
    <scope>NUCLEOTIDE SEQUENCE</scope>
    <source>
        <strain evidence="1">SE15195</strain>
    </source>
</reference>
<proteinExistence type="predicted"/>
<organism evidence="1 2">
    <name type="scientific">Septoria linicola</name>
    <dbReference type="NCBI Taxonomy" id="215465"/>
    <lineage>
        <taxon>Eukaryota</taxon>
        <taxon>Fungi</taxon>
        <taxon>Dikarya</taxon>
        <taxon>Ascomycota</taxon>
        <taxon>Pezizomycotina</taxon>
        <taxon>Dothideomycetes</taxon>
        <taxon>Dothideomycetidae</taxon>
        <taxon>Mycosphaerellales</taxon>
        <taxon>Mycosphaerellaceae</taxon>
        <taxon>Septoria</taxon>
    </lineage>
</organism>
<keyword evidence="1" id="KW-0067">ATP-binding</keyword>
<dbReference type="GO" id="GO:0005524">
    <property type="term" value="F:ATP binding"/>
    <property type="evidence" value="ECO:0007669"/>
    <property type="project" value="UniProtKB-KW"/>
</dbReference>
<sequence>METLDQYRRDARDFGQQPLLVTAQGKVLDLKSGYIPLLSTFTHEDKAAKGLRKGRTIADGDVPVYYTAFELVRDNQVLLLHGESGSGKTTFGGHLCHRIVTQRPPQPTPVLRNESGQVEDEFWDTTDLLPCYFAIDDTRTPR</sequence>
<evidence type="ECO:0000313" key="1">
    <source>
        <dbReference type="EMBL" id="USW51584.1"/>
    </source>
</evidence>
<dbReference type="PROSITE" id="PS00675">
    <property type="entry name" value="SIGMA54_INTERACT_1"/>
    <property type="match status" value="1"/>
</dbReference>
<keyword evidence="2" id="KW-1185">Reference proteome</keyword>